<dbReference type="AlphaFoldDB" id="A0AAD4TVW1"/>
<evidence type="ECO:0000313" key="3">
    <source>
        <dbReference type="EMBL" id="KAI4534878.1"/>
    </source>
</evidence>
<keyword evidence="4" id="KW-1185">Reference proteome</keyword>
<evidence type="ECO:0000313" key="4">
    <source>
        <dbReference type="Proteomes" id="UP001214576"/>
    </source>
</evidence>
<sequence>MEVRLLLVLAAAGGAQRGARARQFSSPLLLLIEKSLVVSKPNLVTFLEQMKNPWDVRRLETPAVYTGLQEHDSVIHRCISILRIQSTSLCSTGIIDMPRPRPRPRVGEERGGSGRVKRQGPEGEEREGGGEGRPGRAEERSGGGGGRRRGGGEETAEDGEEEGEGGEEDEEEEEEDEGPALKSAAEEEDEAGPTRQKAENGASA</sequence>
<evidence type="ECO:0000256" key="2">
    <source>
        <dbReference type="SAM" id="SignalP"/>
    </source>
</evidence>
<evidence type="ECO:0000256" key="1">
    <source>
        <dbReference type="SAM" id="MobiDB-lite"/>
    </source>
</evidence>
<keyword evidence="2" id="KW-0732">Signal</keyword>
<accession>A0AAD4TVW1</accession>
<feature type="signal peptide" evidence="2">
    <location>
        <begin position="1"/>
        <end position="21"/>
    </location>
</feature>
<feature type="compositionally biased region" description="Basic and acidic residues" evidence="1">
    <location>
        <begin position="119"/>
        <end position="141"/>
    </location>
</feature>
<feature type="region of interest" description="Disordered" evidence="1">
    <location>
        <begin position="92"/>
        <end position="204"/>
    </location>
</feature>
<gene>
    <name evidence="3" type="ORF">MG293_015738</name>
</gene>
<name>A0AAD4TVW1_OVIAM</name>
<feature type="compositionally biased region" description="Acidic residues" evidence="1">
    <location>
        <begin position="154"/>
        <end position="178"/>
    </location>
</feature>
<proteinExistence type="predicted"/>
<feature type="chain" id="PRO_5041977841" evidence="2">
    <location>
        <begin position="22"/>
        <end position="204"/>
    </location>
</feature>
<protein>
    <submittedName>
        <fullName evidence="3">Uncharacterized protein</fullName>
    </submittedName>
</protein>
<organism evidence="3 4">
    <name type="scientific">Ovis ammon polii</name>
    <dbReference type="NCBI Taxonomy" id="230172"/>
    <lineage>
        <taxon>Eukaryota</taxon>
        <taxon>Metazoa</taxon>
        <taxon>Chordata</taxon>
        <taxon>Craniata</taxon>
        <taxon>Vertebrata</taxon>
        <taxon>Euteleostomi</taxon>
        <taxon>Mammalia</taxon>
        <taxon>Eutheria</taxon>
        <taxon>Laurasiatheria</taxon>
        <taxon>Artiodactyla</taxon>
        <taxon>Ruminantia</taxon>
        <taxon>Pecora</taxon>
        <taxon>Bovidae</taxon>
        <taxon>Caprinae</taxon>
        <taxon>Ovis</taxon>
    </lineage>
</organism>
<reference evidence="3" key="1">
    <citation type="submission" date="2022-03" db="EMBL/GenBank/DDBJ databases">
        <title>Genomic analyses of argali, domestic sheep and their hybrids provide insights into chromosomal evolution, heterosis and genetic basis of agronomic traits.</title>
        <authorList>
            <person name="Li M."/>
        </authorList>
    </citation>
    <scope>NUCLEOTIDE SEQUENCE</scope>
    <source>
        <strain evidence="3">CAU-MHL-2022a</strain>
        <tissue evidence="3">Skin</tissue>
    </source>
</reference>
<dbReference type="Proteomes" id="UP001214576">
    <property type="component" value="Unassembled WGS sequence"/>
</dbReference>
<dbReference type="EMBL" id="JAKZEL010000019">
    <property type="protein sequence ID" value="KAI4534878.1"/>
    <property type="molecule type" value="Genomic_DNA"/>
</dbReference>
<comment type="caution">
    <text evidence="3">The sequence shown here is derived from an EMBL/GenBank/DDBJ whole genome shotgun (WGS) entry which is preliminary data.</text>
</comment>